<evidence type="ECO:0000313" key="2">
    <source>
        <dbReference type="Proteomes" id="UP000244722"/>
    </source>
</evidence>
<protein>
    <submittedName>
        <fullName evidence="1">Uncharacterized protein</fullName>
    </submittedName>
</protein>
<dbReference type="EMBL" id="NESQ01000136">
    <property type="protein sequence ID" value="PUU77913.1"/>
    <property type="molecule type" value="Genomic_DNA"/>
</dbReference>
<dbReference type="AlphaFoldDB" id="A0A2T6ZR17"/>
<sequence>MMARAKERAAIENDRGWGGQRAAKKSLNFFKHVWLERSRRLGGNRSEDDLATAEILGYS</sequence>
<keyword evidence="2" id="KW-1185">Reference proteome</keyword>
<accession>A0A2T6ZR17</accession>
<proteinExistence type="predicted"/>
<evidence type="ECO:0000313" key="1">
    <source>
        <dbReference type="EMBL" id="PUU77913.1"/>
    </source>
</evidence>
<gene>
    <name evidence="1" type="ORF">B9Z19DRAFT_1085327</name>
</gene>
<dbReference type="Proteomes" id="UP000244722">
    <property type="component" value="Unassembled WGS sequence"/>
</dbReference>
<reference evidence="1 2" key="1">
    <citation type="submission" date="2017-04" db="EMBL/GenBank/DDBJ databases">
        <title>Draft genome sequence of Tuber borchii Vittad., a whitish edible truffle.</title>
        <authorList>
            <consortium name="DOE Joint Genome Institute"/>
            <person name="Murat C."/>
            <person name="Kuo A."/>
            <person name="Barry K.W."/>
            <person name="Clum A."/>
            <person name="Dockter R.B."/>
            <person name="Fauchery L."/>
            <person name="Iotti M."/>
            <person name="Kohler A."/>
            <person name="Labutti K."/>
            <person name="Lindquist E.A."/>
            <person name="Lipzen A."/>
            <person name="Ohm R.A."/>
            <person name="Wang M."/>
            <person name="Grigoriev I.V."/>
            <person name="Zambonelli A."/>
            <person name="Martin F.M."/>
        </authorList>
    </citation>
    <scope>NUCLEOTIDE SEQUENCE [LARGE SCALE GENOMIC DNA]</scope>
    <source>
        <strain evidence="1 2">Tbo3840</strain>
    </source>
</reference>
<name>A0A2T6ZR17_TUBBO</name>
<organism evidence="1 2">
    <name type="scientific">Tuber borchii</name>
    <name type="common">White truffle</name>
    <dbReference type="NCBI Taxonomy" id="42251"/>
    <lineage>
        <taxon>Eukaryota</taxon>
        <taxon>Fungi</taxon>
        <taxon>Dikarya</taxon>
        <taxon>Ascomycota</taxon>
        <taxon>Pezizomycotina</taxon>
        <taxon>Pezizomycetes</taxon>
        <taxon>Pezizales</taxon>
        <taxon>Tuberaceae</taxon>
        <taxon>Tuber</taxon>
    </lineage>
</organism>
<comment type="caution">
    <text evidence="1">The sequence shown here is derived from an EMBL/GenBank/DDBJ whole genome shotgun (WGS) entry which is preliminary data.</text>
</comment>